<dbReference type="InParanoid" id="A0A078AHD6"/>
<evidence type="ECO:0000256" key="1">
    <source>
        <dbReference type="SAM" id="Coils"/>
    </source>
</evidence>
<dbReference type="AlphaFoldDB" id="A0A078AHD6"/>
<evidence type="ECO:0000313" key="4">
    <source>
        <dbReference type="Proteomes" id="UP000039865"/>
    </source>
</evidence>
<keyword evidence="4" id="KW-1185">Reference proteome</keyword>
<sequence>MVDEEVNTARQHQNPAHKLEINTQLSTQQNKNSILDKSKNVCVAQYDLKRTTQNSKARKQSKDVMNNSAQQIRQASLTNSNANLKRINNKELTPANGISSCRNMASSVLSTGGSGYTGGVKIKKVSQVLQQQQFQQLQSNLNGNSSNLNSTNQSHHQQSQGGIAQSAGSHKAKLSTSISSRLSQVDLNQNKENEQINKIQCFMTESSLRRLDKFKSIFCGQTKGVSFLQQQTLASGSQTRKASERSPESHKVIGFKSPGSDSNNQSVSDLNGRRYLYDKHKRMLDYYSNQTSKNQTQSQIHLRKQLSGEIDSFDIMMSPGQIQCKEKNQIKVIDSLTIQNKQNEQFEVTINIPSLNNQMQNSRMQKSQNFFLQESELRPQKSLNSCKPPKPQQDILLSNRRDLNQLETQSILSDNNTTQISNSISLRCITMPQPFNLSRSNSRRNKDVLLREKIEKEKKELEDQEKKSRDTVFKAKEIPITNYVADMQAFRSTKNLTSFKEFNFSNTLGSSSILSISQAISSQRSREPSNEGLTNKTNYSTRFNGLKQSTQVRNNKHNQYQMPASHNQRYQKERQKSKSNTRNVMNDLMPAEIQESSFIKKIIDEVEQEQDIYNETEIFMKEQEILLNNQSLLDEL</sequence>
<organism evidence="3 4">
    <name type="scientific">Stylonychia lemnae</name>
    <name type="common">Ciliate</name>
    <dbReference type="NCBI Taxonomy" id="5949"/>
    <lineage>
        <taxon>Eukaryota</taxon>
        <taxon>Sar</taxon>
        <taxon>Alveolata</taxon>
        <taxon>Ciliophora</taxon>
        <taxon>Intramacronucleata</taxon>
        <taxon>Spirotrichea</taxon>
        <taxon>Stichotrichia</taxon>
        <taxon>Sporadotrichida</taxon>
        <taxon>Oxytrichidae</taxon>
        <taxon>Stylonychinae</taxon>
        <taxon>Stylonychia</taxon>
    </lineage>
</organism>
<evidence type="ECO:0000256" key="2">
    <source>
        <dbReference type="SAM" id="MobiDB-lite"/>
    </source>
</evidence>
<proteinExistence type="predicted"/>
<feature type="compositionally biased region" description="Polar residues" evidence="2">
    <location>
        <begin position="259"/>
        <end position="269"/>
    </location>
</feature>
<dbReference type="Proteomes" id="UP000039865">
    <property type="component" value="Unassembled WGS sequence"/>
</dbReference>
<dbReference type="EMBL" id="CCKQ01009745">
    <property type="protein sequence ID" value="CDW81256.1"/>
    <property type="molecule type" value="Genomic_DNA"/>
</dbReference>
<accession>A0A078AHD6</accession>
<feature type="region of interest" description="Disordered" evidence="2">
    <location>
        <begin position="234"/>
        <end position="270"/>
    </location>
</feature>
<gene>
    <name evidence="3" type="primary">Contig3422.g3659</name>
    <name evidence="3" type="ORF">STYLEM_10269</name>
</gene>
<feature type="region of interest" description="Disordered" evidence="2">
    <location>
        <begin position="1"/>
        <end position="24"/>
    </location>
</feature>
<evidence type="ECO:0000313" key="3">
    <source>
        <dbReference type="EMBL" id="CDW81256.1"/>
    </source>
</evidence>
<feature type="coiled-coil region" evidence="1">
    <location>
        <begin position="444"/>
        <end position="471"/>
    </location>
</feature>
<keyword evidence="1" id="KW-0175">Coiled coil</keyword>
<feature type="compositionally biased region" description="Low complexity" evidence="2">
    <location>
        <begin position="140"/>
        <end position="169"/>
    </location>
</feature>
<protein>
    <submittedName>
        <fullName evidence="3">Uncharacterized protein</fullName>
    </submittedName>
</protein>
<feature type="region of interest" description="Disordered" evidence="2">
    <location>
        <begin position="140"/>
        <end position="177"/>
    </location>
</feature>
<reference evidence="3 4" key="1">
    <citation type="submission" date="2014-06" db="EMBL/GenBank/DDBJ databases">
        <authorList>
            <person name="Swart Estienne"/>
        </authorList>
    </citation>
    <scope>NUCLEOTIDE SEQUENCE [LARGE SCALE GENOMIC DNA]</scope>
    <source>
        <strain evidence="3 4">130c</strain>
    </source>
</reference>
<feature type="region of interest" description="Disordered" evidence="2">
    <location>
        <begin position="561"/>
        <end position="584"/>
    </location>
</feature>
<feature type="compositionally biased region" description="Basic and acidic residues" evidence="2">
    <location>
        <begin position="241"/>
        <end position="251"/>
    </location>
</feature>
<name>A0A078AHD6_STYLE</name>